<keyword evidence="2" id="KW-0732">Signal</keyword>
<evidence type="ECO:0000256" key="2">
    <source>
        <dbReference type="SAM" id="SignalP"/>
    </source>
</evidence>
<feature type="region of interest" description="Disordered" evidence="1">
    <location>
        <begin position="43"/>
        <end position="73"/>
    </location>
</feature>
<proteinExistence type="predicted"/>
<evidence type="ECO:0000256" key="1">
    <source>
        <dbReference type="SAM" id="MobiDB-lite"/>
    </source>
</evidence>
<keyword evidence="3" id="KW-1185">Reference proteome</keyword>
<organism evidence="3 4">
    <name type="scientific">Macrostomum lignano</name>
    <dbReference type="NCBI Taxonomy" id="282301"/>
    <lineage>
        <taxon>Eukaryota</taxon>
        <taxon>Metazoa</taxon>
        <taxon>Spiralia</taxon>
        <taxon>Lophotrochozoa</taxon>
        <taxon>Platyhelminthes</taxon>
        <taxon>Rhabditophora</taxon>
        <taxon>Macrostomorpha</taxon>
        <taxon>Macrostomida</taxon>
        <taxon>Macrostomidae</taxon>
        <taxon>Macrostomum</taxon>
    </lineage>
</organism>
<protein>
    <submittedName>
        <fullName evidence="4">Secreted protein</fullName>
    </submittedName>
</protein>
<sequence length="73" mass="7742">MVSCWLAGAARTFLPLRLACLAMAAETLAAGSCWAEEAKSTSTFESTRSPGWGPTQQESGYQPEQSASACWPV</sequence>
<evidence type="ECO:0000313" key="4">
    <source>
        <dbReference type="WBParaSite" id="maker-unitig_39583-snap-gene-0.3-mRNA-1"/>
    </source>
</evidence>
<dbReference type="WBParaSite" id="maker-unitig_39583-snap-gene-0.3-mRNA-1">
    <property type="protein sequence ID" value="maker-unitig_39583-snap-gene-0.3-mRNA-1"/>
    <property type="gene ID" value="maker-unitig_39583-snap-gene-0.3"/>
</dbReference>
<evidence type="ECO:0000313" key="3">
    <source>
        <dbReference type="Proteomes" id="UP000095280"/>
    </source>
</evidence>
<feature type="chain" id="PRO_5009318754" evidence="2">
    <location>
        <begin position="30"/>
        <end position="73"/>
    </location>
</feature>
<dbReference type="AlphaFoldDB" id="A0A1I8FLS4"/>
<reference evidence="4" key="1">
    <citation type="submission" date="2016-11" db="UniProtKB">
        <authorList>
            <consortium name="WormBaseParasite"/>
        </authorList>
    </citation>
    <scope>IDENTIFICATION</scope>
</reference>
<feature type="signal peptide" evidence="2">
    <location>
        <begin position="1"/>
        <end position="29"/>
    </location>
</feature>
<dbReference type="Proteomes" id="UP000095280">
    <property type="component" value="Unplaced"/>
</dbReference>
<accession>A0A1I8FLS4</accession>
<name>A0A1I8FLS4_9PLAT</name>